<feature type="transmembrane region" description="Helical" evidence="1">
    <location>
        <begin position="35"/>
        <end position="56"/>
    </location>
</feature>
<accession>A0A4P6ZKR9</accession>
<keyword evidence="1" id="KW-0812">Transmembrane</keyword>
<keyword evidence="1" id="KW-1133">Transmembrane helix</keyword>
<evidence type="ECO:0000313" key="2">
    <source>
        <dbReference type="EMBL" id="QBP18294.1"/>
    </source>
</evidence>
<feature type="transmembrane region" description="Helical" evidence="1">
    <location>
        <begin position="192"/>
        <end position="214"/>
    </location>
</feature>
<evidence type="ECO:0000313" key="3">
    <source>
        <dbReference type="Proteomes" id="UP000294321"/>
    </source>
</evidence>
<keyword evidence="3" id="KW-1185">Reference proteome</keyword>
<dbReference type="OrthoDB" id="2291432at2"/>
<feature type="transmembrane region" description="Helical" evidence="1">
    <location>
        <begin position="95"/>
        <end position="115"/>
    </location>
</feature>
<name>A0A4P6ZKR9_9LACO</name>
<feature type="transmembrane region" description="Helical" evidence="1">
    <location>
        <begin position="136"/>
        <end position="154"/>
    </location>
</feature>
<organism evidence="2 3">
    <name type="scientific">Acetilactobacillus jinshanensis</name>
    <dbReference type="NCBI Taxonomy" id="1720083"/>
    <lineage>
        <taxon>Bacteria</taxon>
        <taxon>Bacillati</taxon>
        <taxon>Bacillota</taxon>
        <taxon>Bacilli</taxon>
        <taxon>Lactobacillales</taxon>
        <taxon>Lactobacillaceae</taxon>
        <taxon>Acetilactobacillus</taxon>
    </lineage>
</organism>
<dbReference type="Proteomes" id="UP000294321">
    <property type="component" value="Chromosome"/>
</dbReference>
<keyword evidence="1" id="KW-0472">Membrane</keyword>
<reference evidence="3" key="1">
    <citation type="submission" date="2018-12" db="EMBL/GenBank/DDBJ databases">
        <title>A new species of lactobacillus.</title>
        <authorList>
            <person name="Jian Y."/>
            <person name="Xin L."/>
            <person name="Hong Z.J."/>
            <person name="Ming L.Z."/>
            <person name="Hong X.Z."/>
        </authorList>
    </citation>
    <scope>NUCLEOTIDE SEQUENCE [LARGE SCALE GENOMIC DNA]</scope>
    <source>
        <strain evidence="3">HSLZ-75</strain>
    </source>
</reference>
<sequence>MLKHQSFNMTWLKRYFTWVTQTIAGRSNRPHSTKYYGLTSFIIAIVVLALSFKNLFDTILQFLFNMFDDAPSGTSLEEFGSNTVDYLGSFRHEGFISGLFLVTIGFLIVVGLSYWACRWISHEDINPWSYMNRLAALTNAALPLELVGLFLSLIGHGFKLVVFLDLIAVILYKLGTVDNLWQQHYASHQSRLYVTCALWILYPLCFLIVLYLLILASH</sequence>
<evidence type="ECO:0000256" key="1">
    <source>
        <dbReference type="SAM" id="Phobius"/>
    </source>
</evidence>
<dbReference type="EMBL" id="CP034726">
    <property type="protein sequence ID" value="QBP18294.1"/>
    <property type="molecule type" value="Genomic_DNA"/>
</dbReference>
<dbReference type="KEGG" id="lji:ELX58_03900"/>
<proteinExistence type="predicted"/>
<dbReference type="RefSeq" id="WP_133441853.1">
    <property type="nucleotide sequence ID" value="NZ_CP034726.1"/>
</dbReference>
<protein>
    <submittedName>
        <fullName evidence="2">Uncharacterized protein</fullName>
    </submittedName>
</protein>
<gene>
    <name evidence="2" type="ORF">ELX58_03900</name>
</gene>
<dbReference type="AlphaFoldDB" id="A0A4P6ZKR9"/>